<evidence type="ECO:0000259" key="4">
    <source>
        <dbReference type="PROSITE" id="PS51194"/>
    </source>
</evidence>
<dbReference type="InterPro" id="IPR001650">
    <property type="entry name" value="Helicase_C-like"/>
</dbReference>
<feature type="region of interest" description="Disordered" evidence="2">
    <location>
        <begin position="1"/>
        <end position="66"/>
    </location>
</feature>
<dbReference type="SUPFAM" id="SSF52540">
    <property type="entry name" value="P-loop containing nucleoside triphosphate hydrolases"/>
    <property type="match status" value="2"/>
</dbReference>
<sequence>MAAKRLLADIDDNHDNKNSSDFKSGLKVQNGENKPPSYLAMNDEPAKKRRKSMDSNVNDQTDSIKISTTIKEEEYENIPENQLDKELEQEEQKADNIVIRDIMGSVKPESNKKMSDEERRTLYDNVYSKLLVLLERCQKYVHHLNNKIKQSMADHGHKKKTKKHDGEEQTKSTEDDIKRTGLLKKYYDMTDKDIVARQPKLFVGSLKPYQLAGLEWLRTLHEVGLNGILADEMGLGKTVQVIAFICSLVQDGAPGPFLVVAPLSTLTNWCTEFARFAPEVTCMVYHGNKEKLAELRNEIYQHRQTKKASPIVLITAYHIIVTCMVYHGNKEKLAELRNKIYQHRQTKKASPIVLITAYHIIVSDKAFFKREQWPLLVVDEGHRLKNPKCQLMAMLRRIHTGSRFLLTGTPVQNNMSEMWSLMNFLLPEIFDEPEVFERYFEIDSMSNSKMNFKEEQERSVLSIFHQILIPFILRRRKGDVNLYLPPKKEVTVYTKMTSLQVKWYNKLVDEIIRRYIDDRKKDDFVQVFDDTKRLRSQRKNEIPTLELKEDVIAKKITGRSVVFPLLRACTHPYLLDAPRDENGEIIVNEDLITSSGKFILLDKMLGKLRLNNHKVLIFSTLVIFLDLLEAMCEHRNYGYTRLDGNTSFDERIDAISTFNKDPDVFIFLISTRAGGLGLNLMAADTVVLFNSDWNPMIDMQAQDRAHRIGQTKPVIVYRFIVRNTIDERVYKRACSKQIMEKLIVHDELKQGFDAYETVLSFDPQGEQAKSINLAELVEGITKIEQRTIITENDVISEEHIDRLLDRSDLIEAMNCEEDKRINQLSHKCLY</sequence>
<accession>A0A818JME8</accession>
<dbReference type="Pfam" id="PF00271">
    <property type="entry name" value="Helicase_C"/>
    <property type="match status" value="1"/>
</dbReference>
<gene>
    <name evidence="5" type="ORF">GRG538_LOCUS19759</name>
    <name evidence="6" type="ORF">QYT958_LOCUS20697</name>
</gene>
<dbReference type="PANTHER" id="PTHR10799">
    <property type="entry name" value="SNF2/RAD54 HELICASE FAMILY"/>
    <property type="match status" value="1"/>
</dbReference>
<proteinExistence type="predicted"/>
<evidence type="ECO:0000313" key="5">
    <source>
        <dbReference type="EMBL" id="CAF3540985.1"/>
    </source>
</evidence>
<comment type="caution">
    <text evidence="5">The sequence shown here is derived from an EMBL/GenBank/DDBJ whole genome shotgun (WGS) entry which is preliminary data.</text>
</comment>
<reference evidence="5" key="1">
    <citation type="submission" date="2021-02" db="EMBL/GenBank/DDBJ databases">
        <authorList>
            <person name="Nowell W R."/>
        </authorList>
    </citation>
    <scope>NUCLEOTIDE SEQUENCE</scope>
</reference>
<feature type="domain" description="Helicase C-terminal" evidence="4">
    <location>
        <begin position="600"/>
        <end position="756"/>
    </location>
</feature>
<feature type="compositionally biased region" description="Polar residues" evidence="2">
    <location>
        <begin position="54"/>
        <end position="66"/>
    </location>
</feature>
<protein>
    <submittedName>
        <fullName evidence="5">Uncharacterized protein</fullName>
    </submittedName>
</protein>
<feature type="domain" description="Helicase ATP-binding" evidence="3">
    <location>
        <begin position="218"/>
        <end position="428"/>
    </location>
</feature>
<evidence type="ECO:0000313" key="7">
    <source>
        <dbReference type="Proteomes" id="UP000663872"/>
    </source>
</evidence>
<dbReference type="EMBL" id="CAJNYT010003220">
    <property type="protein sequence ID" value="CAF3540985.1"/>
    <property type="molecule type" value="Genomic_DNA"/>
</dbReference>
<feature type="region of interest" description="Disordered" evidence="2">
    <location>
        <begin position="149"/>
        <end position="174"/>
    </location>
</feature>
<dbReference type="Gene3D" id="3.40.50.10810">
    <property type="entry name" value="Tandem AAA-ATPase domain"/>
    <property type="match status" value="2"/>
</dbReference>
<feature type="compositionally biased region" description="Basic and acidic residues" evidence="2">
    <location>
        <begin position="164"/>
        <end position="174"/>
    </location>
</feature>
<dbReference type="GO" id="GO:0005524">
    <property type="term" value="F:ATP binding"/>
    <property type="evidence" value="ECO:0007669"/>
    <property type="project" value="InterPro"/>
</dbReference>
<evidence type="ECO:0000259" key="3">
    <source>
        <dbReference type="PROSITE" id="PS51192"/>
    </source>
</evidence>
<keyword evidence="1" id="KW-0378">Hydrolase</keyword>
<dbReference type="EMBL" id="CAJOBR010003647">
    <property type="protein sequence ID" value="CAF4746534.1"/>
    <property type="molecule type" value="Genomic_DNA"/>
</dbReference>
<feature type="compositionally biased region" description="Basic and acidic residues" evidence="2">
    <location>
        <begin position="1"/>
        <end position="20"/>
    </location>
</feature>
<dbReference type="CDD" id="cd18793">
    <property type="entry name" value="SF2_C_SNF"/>
    <property type="match status" value="1"/>
</dbReference>
<dbReference type="Proteomes" id="UP000663848">
    <property type="component" value="Unassembled WGS sequence"/>
</dbReference>
<dbReference type="InterPro" id="IPR038718">
    <property type="entry name" value="SNF2-like_sf"/>
</dbReference>
<dbReference type="GO" id="GO:0016787">
    <property type="term" value="F:hydrolase activity"/>
    <property type="evidence" value="ECO:0007669"/>
    <property type="project" value="UniProtKB-KW"/>
</dbReference>
<dbReference type="Proteomes" id="UP000663872">
    <property type="component" value="Unassembled WGS sequence"/>
</dbReference>
<dbReference type="SMART" id="SM00487">
    <property type="entry name" value="DEXDc"/>
    <property type="match status" value="1"/>
</dbReference>
<organism evidence="5 7">
    <name type="scientific">Rotaria socialis</name>
    <dbReference type="NCBI Taxonomy" id="392032"/>
    <lineage>
        <taxon>Eukaryota</taxon>
        <taxon>Metazoa</taxon>
        <taxon>Spiralia</taxon>
        <taxon>Gnathifera</taxon>
        <taxon>Rotifera</taxon>
        <taxon>Eurotatoria</taxon>
        <taxon>Bdelloidea</taxon>
        <taxon>Philodinida</taxon>
        <taxon>Philodinidae</taxon>
        <taxon>Rotaria</taxon>
    </lineage>
</organism>
<evidence type="ECO:0000313" key="6">
    <source>
        <dbReference type="EMBL" id="CAF4746534.1"/>
    </source>
</evidence>
<dbReference type="InterPro" id="IPR014001">
    <property type="entry name" value="Helicase_ATP-bd"/>
</dbReference>
<dbReference type="SMART" id="SM00490">
    <property type="entry name" value="HELICc"/>
    <property type="match status" value="1"/>
</dbReference>
<name>A0A818JME8_9BILA</name>
<dbReference type="InterPro" id="IPR000330">
    <property type="entry name" value="SNF2_N"/>
</dbReference>
<dbReference type="InterPro" id="IPR027417">
    <property type="entry name" value="P-loop_NTPase"/>
</dbReference>
<dbReference type="AlphaFoldDB" id="A0A818JME8"/>
<dbReference type="PROSITE" id="PS51192">
    <property type="entry name" value="HELICASE_ATP_BIND_1"/>
    <property type="match status" value="1"/>
</dbReference>
<evidence type="ECO:0000256" key="2">
    <source>
        <dbReference type="SAM" id="MobiDB-lite"/>
    </source>
</evidence>
<dbReference type="Pfam" id="PF00176">
    <property type="entry name" value="SNF2-rel_dom"/>
    <property type="match status" value="1"/>
</dbReference>
<dbReference type="Gene3D" id="3.40.50.300">
    <property type="entry name" value="P-loop containing nucleotide triphosphate hydrolases"/>
    <property type="match status" value="1"/>
</dbReference>
<dbReference type="PROSITE" id="PS51194">
    <property type="entry name" value="HELICASE_CTER"/>
    <property type="match status" value="1"/>
</dbReference>
<dbReference type="InterPro" id="IPR049730">
    <property type="entry name" value="SNF2/RAD54-like_C"/>
</dbReference>
<evidence type="ECO:0000256" key="1">
    <source>
        <dbReference type="ARBA" id="ARBA00022801"/>
    </source>
</evidence>